<feature type="transmembrane region" description="Helical" evidence="1">
    <location>
        <begin position="149"/>
        <end position="166"/>
    </location>
</feature>
<dbReference type="EMBL" id="CVMT01000007">
    <property type="protein sequence ID" value="CRG90399.1"/>
    <property type="molecule type" value="Genomic_DNA"/>
</dbReference>
<organism evidence="2 3">
    <name type="scientific">Talaromyces islandicus</name>
    <name type="common">Penicillium islandicum</name>
    <dbReference type="NCBI Taxonomy" id="28573"/>
    <lineage>
        <taxon>Eukaryota</taxon>
        <taxon>Fungi</taxon>
        <taxon>Dikarya</taxon>
        <taxon>Ascomycota</taxon>
        <taxon>Pezizomycotina</taxon>
        <taxon>Eurotiomycetes</taxon>
        <taxon>Eurotiomycetidae</taxon>
        <taxon>Eurotiales</taxon>
        <taxon>Trichocomaceae</taxon>
        <taxon>Talaromyces</taxon>
        <taxon>Talaromyces sect. Islandici</taxon>
    </lineage>
</organism>
<evidence type="ECO:0000313" key="3">
    <source>
        <dbReference type="Proteomes" id="UP000054383"/>
    </source>
</evidence>
<dbReference type="Proteomes" id="UP000054383">
    <property type="component" value="Unassembled WGS sequence"/>
</dbReference>
<protein>
    <submittedName>
        <fullName evidence="2">Uncharacterized protein</fullName>
    </submittedName>
</protein>
<keyword evidence="1" id="KW-0812">Transmembrane</keyword>
<dbReference type="OrthoDB" id="541052at2759"/>
<sequence>MAIYIAPVLLPHPVPVWGQEFNALQEDLESSYYFVLESVELFRRSGNDWGKSTLQLFGIVLLGVVGVWLPVGFVVYLVRPGYFLFTPANYYNAVLTLATLLTTICITSLWLISRFGLLNISLLASFLIICATLTRLLFFGTAYYAEPSVGKIMFCLLVLPIGGAVLLNANKKPETESRFKLSMKNWAFRLLLVFYAGSLILTVKTRNQSQTLPIDILIQNGREQHEMYLNQAKVSNNLKEAVLEYKRRYNQYPPPGFDQWYDFATSRNSPIIDDFDQIYSDLAPFRAYPPHYLRRLTHGLATDSFSDVGAIRIRNGSSRAQEGVKPTHAWMVQATMEMLNAFVEYLPDMDILLNLNDEPRVAIPRDAMFEMRRAAKPADFANGPSPINE</sequence>
<evidence type="ECO:0000256" key="1">
    <source>
        <dbReference type="SAM" id="Phobius"/>
    </source>
</evidence>
<keyword evidence="1" id="KW-1133">Transmembrane helix</keyword>
<name>A0A0U1M494_TALIS</name>
<feature type="transmembrane region" description="Helical" evidence="1">
    <location>
        <begin position="118"/>
        <end position="137"/>
    </location>
</feature>
<evidence type="ECO:0000313" key="2">
    <source>
        <dbReference type="EMBL" id="CRG90399.1"/>
    </source>
</evidence>
<keyword evidence="1" id="KW-0472">Membrane</keyword>
<feature type="transmembrane region" description="Helical" evidence="1">
    <location>
        <begin position="56"/>
        <end position="78"/>
    </location>
</feature>
<dbReference type="AlphaFoldDB" id="A0A0U1M494"/>
<proteinExistence type="predicted"/>
<feature type="transmembrane region" description="Helical" evidence="1">
    <location>
        <begin position="186"/>
        <end position="203"/>
    </location>
</feature>
<dbReference type="STRING" id="28573.A0A0U1M494"/>
<keyword evidence="3" id="KW-1185">Reference proteome</keyword>
<feature type="transmembrane region" description="Helical" evidence="1">
    <location>
        <begin position="90"/>
        <end position="112"/>
    </location>
</feature>
<accession>A0A0U1M494</accession>
<gene>
    <name evidence="2" type="ORF">PISL3812_07443</name>
</gene>
<reference evidence="2 3" key="1">
    <citation type="submission" date="2015-04" db="EMBL/GenBank/DDBJ databases">
        <authorList>
            <person name="Syromyatnikov M.Y."/>
            <person name="Popov V.N."/>
        </authorList>
    </citation>
    <scope>NUCLEOTIDE SEQUENCE [LARGE SCALE GENOMIC DNA]</scope>
    <source>
        <strain evidence="2">WF-38-12</strain>
    </source>
</reference>